<dbReference type="Pfam" id="PF11738">
    <property type="entry name" value="DUF3298"/>
    <property type="match status" value="1"/>
</dbReference>
<keyword evidence="4" id="KW-1185">Reference proteome</keyword>
<feature type="domain" description="Deacetylase PdaC" evidence="2">
    <location>
        <begin position="180"/>
        <end position="263"/>
    </location>
</feature>
<dbReference type="InterPro" id="IPR025303">
    <property type="entry name" value="PdaC"/>
</dbReference>
<proteinExistence type="predicted"/>
<dbReference type="Gene3D" id="3.30.565.40">
    <property type="entry name" value="Fervidobacterium nodosum Rt17-B1 like"/>
    <property type="match status" value="1"/>
</dbReference>
<dbReference type="Gene3D" id="3.90.640.20">
    <property type="entry name" value="Heat-shock cognate protein, ATPase"/>
    <property type="match status" value="1"/>
</dbReference>
<dbReference type="Proteomes" id="UP000029734">
    <property type="component" value="Unassembled WGS sequence"/>
</dbReference>
<organism evidence="3 4">
    <name type="scientific">Paenibacillus wynnii</name>
    <dbReference type="NCBI Taxonomy" id="268407"/>
    <lineage>
        <taxon>Bacteria</taxon>
        <taxon>Bacillati</taxon>
        <taxon>Bacillota</taxon>
        <taxon>Bacilli</taxon>
        <taxon>Bacillales</taxon>
        <taxon>Paenibacillaceae</taxon>
        <taxon>Paenibacillus</taxon>
    </lineage>
</organism>
<evidence type="ECO:0000259" key="1">
    <source>
        <dbReference type="Pfam" id="PF11738"/>
    </source>
</evidence>
<dbReference type="EMBL" id="JQCR01000002">
    <property type="protein sequence ID" value="KGE19836.1"/>
    <property type="molecule type" value="Genomic_DNA"/>
</dbReference>
<reference evidence="3 4" key="2">
    <citation type="submission" date="2014-10" db="EMBL/GenBank/DDBJ databases">
        <title>Comparative genomics of the Paenibacillus odorifer group.</title>
        <authorList>
            <person name="Tsai Y.-C."/>
            <person name="Martin N."/>
            <person name="Korlach J."/>
            <person name="Wiedmann M."/>
        </authorList>
    </citation>
    <scope>NUCLEOTIDE SEQUENCE [LARGE SCALE GENOMIC DNA]</scope>
    <source>
        <strain evidence="3 4">DSM 18334</strain>
    </source>
</reference>
<dbReference type="Pfam" id="PF13739">
    <property type="entry name" value="PdaC"/>
    <property type="match status" value="1"/>
</dbReference>
<dbReference type="eggNOG" id="COG5513">
    <property type="taxonomic scope" value="Bacteria"/>
</dbReference>
<accession>A0A098MCY8</accession>
<feature type="domain" description="DUF3298" evidence="1">
    <location>
        <begin position="282"/>
        <end position="349"/>
    </location>
</feature>
<evidence type="ECO:0000313" key="3">
    <source>
        <dbReference type="EMBL" id="KGE19836.1"/>
    </source>
</evidence>
<dbReference type="AlphaFoldDB" id="A0A098MCY8"/>
<name>A0A098MCY8_9BACL</name>
<gene>
    <name evidence="3" type="ORF">PWYN_11170</name>
</gene>
<reference evidence="3 4" key="1">
    <citation type="submission" date="2014-08" db="EMBL/GenBank/DDBJ databases">
        <authorList>
            <person name="den Bakker H.C."/>
        </authorList>
    </citation>
    <scope>NUCLEOTIDE SEQUENCE [LARGE SCALE GENOMIC DNA]</scope>
    <source>
        <strain evidence="3 4">DSM 18334</strain>
    </source>
</reference>
<dbReference type="RefSeq" id="WP_036651309.1">
    <property type="nucleotide sequence ID" value="NZ_JQCR01000002.1"/>
</dbReference>
<comment type="caution">
    <text evidence="3">The sequence shown here is derived from an EMBL/GenBank/DDBJ whole genome shotgun (WGS) entry which is preliminary data.</text>
</comment>
<evidence type="ECO:0008006" key="5">
    <source>
        <dbReference type="Google" id="ProtNLM"/>
    </source>
</evidence>
<dbReference type="InterPro" id="IPR037126">
    <property type="entry name" value="PdaC/RsiV-like_sf"/>
</dbReference>
<evidence type="ECO:0000313" key="4">
    <source>
        <dbReference type="Proteomes" id="UP000029734"/>
    </source>
</evidence>
<sequence length="366" mass="40843">MDYSWKSSRKWGVSLIAAGIVLGGGLLGTEPSLAASSTAQVKKVDSSQVILKSNGTIAPQQGIFREGKVWIPISFMRDTLHMPVSYNKTENTYTIGSGIKQIKLMVSTYGNSIAVNNYFIREYEGKNLNNRLYVPFELLSDYLGYQGDWNAASGRLNVLTRPQNALNVTTGSYVKLKEGADIKLEYPQINGLSNPEVQKKINDTLKQTIMSFAVAAEKEIANKTEEDRPYEFESNYIVTYNQNGILSLVTEQFSYTGGAHGMTYRNAFTFSLKDGKRLLLGDLFGANSNYKKELNAKLSKLIKAEGGYLGGFNGLNTEKYFYLKEGKVVIFFQLYEYTAYAQGFPTYTFNFTELLPDGTSPFAKLK</sequence>
<dbReference type="SUPFAM" id="SSF55383">
    <property type="entry name" value="Copper amine oxidase, domain N"/>
    <property type="match status" value="1"/>
</dbReference>
<protein>
    <recommendedName>
        <fullName evidence="5">Copper amine oxidase</fullName>
    </recommendedName>
</protein>
<dbReference type="OrthoDB" id="5637at2"/>
<dbReference type="InterPro" id="IPR021729">
    <property type="entry name" value="DUF3298"/>
</dbReference>
<dbReference type="InterPro" id="IPR036582">
    <property type="entry name" value="Mao_N_sf"/>
</dbReference>
<dbReference type="STRING" id="268407.PWYN_11170"/>
<evidence type="ECO:0000259" key="2">
    <source>
        <dbReference type="Pfam" id="PF13739"/>
    </source>
</evidence>